<reference evidence="1" key="2">
    <citation type="submission" date="2021-10" db="EMBL/GenBank/DDBJ databases">
        <authorList>
            <person name="Piombo E."/>
        </authorList>
    </citation>
    <scope>NUCLEOTIDE SEQUENCE</scope>
</reference>
<proteinExistence type="predicted"/>
<dbReference type="EMBL" id="CADEHS020000002">
    <property type="protein sequence ID" value="CAG9937552.1"/>
    <property type="molecule type" value="Genomic_DNA"/>
</dbReference>
<dbReference type="Proteomes" id="UP000836387">
    <property type="component" value="Unassembled WGS sequence"/>
</dbReference>
<reference evidence="1" key="1">
    <citation type="submission" date="2020-04" db="EMBL/GenBank/DDBJ databases">
        <authorList>
            <person name="Broberg M."/>
        </authorList>
    </citation>
    <scope>NUCLEOTIDE SEQUENCE</scope>
</reference>
<accession>A0ACA9T9H7</accession>
<comment type="caution">
    <text evidence="1">The sequence shown here is derived from an EMBL/GenBank/DDBJ whole genome shotgun (WGS) entry which is preliminary data.</text>
</comment>
<keyword evidence="2" id="KW-1185">Reference proteome</keyword>
<sequence length="660" mass="72490">MVKSPLVSPKATSIMNPGIREQRQPRYSGIELFHVFPGEVTLATPTSSVICTSAEVYPLRTHPTPASIQPTTVITISRSQLSPEGIAAIVARFEATDDVWDRTFLPSIIFSLEFVTPDLLPPPLVNYLGSVGTTRVAFVSARDLSSCPELTDGPYLVSPEGLFPVRKLVPDTHAAFVASLVQTRSQKIEYLNVSTTEAAPNLAIGIPSRLYFPYTPDKPLNGLRVAIKDNINIEGSKTFGSCRAYGELYGICSETAPAIQKLIDLGAIVVGKTGLSQFADAEDPTGDFVDFHAPWNPRGDGNRSPGGSSFGSGVAAGAYDWIDFTVGTDTGGSVRQPAASQSVFGLRPSRGVLALEGSLVIHSDLDAIGILSSKLHVVELVSRSWYENPVLRSELTTVVEFPRLIYPLHLYPVEDKAAQNVYDSVVAALEQILGIKRTAVDFRREWEKSGNSNQAYEEYFEPVFTDYVAWGQHVGRASFRDDYKRKFGRPPYVNPVTQFRWKHGSEMSQSHFDSIRAKRQEFQDFVETIFGSNAIMVTPFKHGEPEARDIYRPEPFSRDPAEFGWGLRPAFQSPLAGQPEIVFPVAQLPVFSTTSLREELYGVMASLIGSKGMDITLIQLTKLVLAKLGLPNKVLTGPQPFRKTPNSQFNPTNSDSFGTF</sequence>
<evidence type="ECO:0000313" key="2">
    <source>
        <dbReference type="Proteomes" id="UP000836387"/>
    </source>
</evidence>
<gene>
    <name evidence="1" type="ORF">CRV2_00005966</name>
</gene>
<evidence type="ECO:0000313" key="1">
    <source>
        <dbReference type="EMBL" id="CAG9937552.1"/>
    </source>
</evidence>
<organism evidence="1 2">
    <name type="scientific">Clonostachys rosea f. rosea IK726</name>
    <dbReference type="NCBI Taxonomy" id="1349383"/>
    <lineage>
        <taxon>Eukaryota</taxon>
        <taxon>Fungi</taxon>
        <taxon>Dikarya</taxon>
        <taxon>Ascomycota</taxon>
        <taxon>Pezizomycotina</taxon>
        <taxon>Sordariomycetes</taxon>
        <taxon>Hypocreomycetidae</taxon>
        <taxon>Hypocreales</taxon>
        <taxon>Bionectriaceae</taxon>
        <taxon>Clonostachys</taxon>
    </lineage>
</organism>
<protein>
    <submittedName>
        <fullName evidence="1">Uncharacterized protein</fullName>
    </submittedName>
</protein>
<name>A0ACA9T9H7_BIOOC</name>